<dbReference type="InterPro" id="IPR018300">
    <property type="entry name" value="Aminotrans_IV_CS"/>
</dbReference>
<proteinExistence type="inferred from homology"/>
<dbReference type="GO" id="GO:0004084">
    <property type="term" value="F:branched-chain-amino-acid transaminase activity"/>
    <property type="evidence" value="ECO:0007669"/>
    <property type="project" value="UniProtKB-EC"/>
</dbReference>
<dbReference type="InterPro" id="IPR036038">
    <property type="entry name" value="Aminotransferase-like"/>
</dbReference>
<feature type="modified residue" description="N6-(pyridoxal phosphate)lysine" evidence="8">
    <location>
        <position position="255"/>
    </location>
</feature>
<reference evidence="13" key="3">
    <citation type="submission" date="2025-08" db="UniProtKB">
        <authorList>
            <consortium name="RefSeq"/>
        </authorList>
    </citation>
    <scope>IDENTIFICATION</scope>
    <source>
        <strain evidence="13">CBS 342.82</strain>
    </source>
</reference>
<evidence type="ECO:0000256" key="6">
    <source>
        <dbReference type="ARBA" id="ARBA00022898"/>
    </source>
</evidence>
<dbReference type="Proteomes" id="UP000504637">
    <property type="component" value="Unplaced"/>
</dbReference>
<evidence type="ECO:0000256" key="10">
    <source>
        <dbReference type="RuleBase" id="RU004516"/>
    </source>
</evidence>
<gene>
    <name evidence="13" type="ORF">K489DRAFT_392257</name>
</gene>
<evidence type="ECO:0000313" key="12">
    <source>
        <dbReference type="Proteomes" id="UP000504637"/>
    </source>
</evidence>
<comment type="similarity">
    <text evidence="2 9">Belongs to the class-IV pyridoxal-phosphate-dependent aminotransferase family.</text>
</comment>
<dbReference type="GeneID" id="54364528"/>
<organism evidence="13">
    <name type="scientific">Dissoconium aciculare CBS 342.82</name>
    <dbReference type="NCBI Taxonomy" id="1314786"/>
    <lineage>
        <taxon>Eukaryota</taxon>
        <taxon>Fungi</taxon>
        <taxon>Dikarya</taxon>
        <taxon>Ascomycota</taxon>
        <taxon>Pezizomycotina</taxon>
        <taxon>Dothideomycetes</taxon>
        <taxon>Dothideomycetidae</taxon>
        <taxon>Mycosphaerellales</taxon>
        <taxon>Dissoconiaceae</taxon>
        <taxon>Dissoconium</taxon>
    </lineage>
</organism>
<evidence type="ECO:0000256" key="8">
    <source>
        <dbReference type="PIRSR" id="PIRSR006468-1"/>
    </source>
</evidence>
<dbReference type="OrthoDB" id="1732691at2759"/>
<dbReference type="InterPro" id="IPR001544">
    <property type="entry name" value="Aminotrans_IV"/>
</dbReference>
<keyword evidence="7 11" id="KW-0100">Branched-chain amino acid biosynthesis</keyword>
<evidence type="ECO:0000256" key="7">
    <source>
        <dbReference type="ARBA" id="ARBA00023304"/>
    </source>
</evidence>
<dbReference type="InterPro" id="IPR033939">
    <property type="entry name" value="BCAT_family"/>
</dbReference>
<name>A0A6J3MCL2_9PEZI</name>
<dbReference type="GO" id="GO:0009099">
    <property type="term" value="P:L-valine biosynthetic process"/>
    <property type="evidence" value="ECO:0007669"/>
    <property type="project" value="TreeGrafter"/>
</dbReference>
<dbReference type="InterPro" id="IPR043132">
    <property type="entry name" value="BCAT-like_C"/>
</dbReference>
<dbReference type="GO" id="GO:0005739">
    <property type="term" value="C:mitochondrion"/>
    <property type="evidence" value="ECO:0007669"/>
    <property type="project" value="TreeGrafter"/>
</dbReference>
<evidence type="ECO:0000256" key="1">
    <source>
        <dbReference type="ARBA" id="ARBA00001933"/>
    </source>
</evidence>
<dbReference type="PANTHER" id="PTHR11825:SF44">
    <property type="entry name" value="BRANCHED-CHAIN-AMINO-ACID AMINOTRANSFERASE"/>
    <property type="match status" value="1"/>
</dbReference>
<dbReference type="NCBIfam" id="TIGR01123">
    <property type="entry name" value="ilvE_II"/>
    <property type="match status" value="1"/>
</dbReference>
<keyword evidence="12" id="KW-1185">Reference proteome</keyword>
<dbReference type="PANTHER" id="PTHR11825">
    <property type="entry name" value="SUBGROUP IIII AMINOTRANSFERASE"/>
    <property type="match status" value="1"/>
</dbReference>
<sequence>MASALRTALPRSLSRATTTARPITLAAASSLRRHYSIAPPPPATTLQAPDAADPRLSKINTSTLTITKTTTPKAILPHNELVFGRNFTDHMLLLEWTAADGWLDPRITPYQNLSLDPATCVLHYAFEAFEGMKAYKDRAGNVRLFRPDKNMARMNKSAARIALPRFDGEAFIELLKKFVKLDERFIPSERGYSLYIRPNIIGTQRTLGVGPPGSAMLYVIASPVGPYYPTGFKAISLEATTYAVRAWPGGVGASKLGANYAPCVVPQVQAATRGFHQNLWLFEDIDPATGKKEDFVTEVGTMNLFAAVVGRDGQKELMTAPLDGTILDGVTRDSVLALARERLAPQGWKISERRFAMRELVEAADEGRLLEVFGSGTAAVVSPVRAISYQGKLVECGLKADQEVGPITLQMKDWIEGIQYGEEEGHPWSVKV</sequence>
<reference evidence="13" key="1">
    <citation type="submission" date="2020-01" db="EMBL/GenBank/DDBJ databases">
        <authorList>
            <consortium name="DOE Joint Genome Institute"/>
            <person name="Haridas S."/>
            <person name="Albert R."/>
            <person name="Binder M."/>
            <person name="Bloem J."/>
            <person name="Labutti K."/>
            <person name="Salamov A."/>
            <person name="Andreopoulos B."/>
            <person name="Baker S.E."/>
            <person name="Barry K."/>
            <person name="Bills G."/>
            <person name="Bluhm B.H."/>
            <person name="Cannon C."/>
            <person name="Castanera R."/>
            <person name="Culley D.E."/>
            <person name="Daum C."/>
            <person name="Ezra D."/>
            <person name="Gonzalez J.B."/>
            <person name="Henrissat B."/>
            <person name="Kuo A."/>
            <person name="Liang C."/>
            <person name="Lipzen A."/>
            <person name="Lutzoni F."/>
            <person name="Magnuson J."/>
            <person name="Mondo S."/>
            <person name="Nolan M."/>
            <person name="Ohm R."/>
            <person name="Pangilinan J."/>
            <person name="Park H.-J."/>
            <person name="Ramirez L."/>
            <person name="Alfaro M."/>
            <person name="Sun H."/>
            <person name="Tritt A."/>
            <person name="Yoshinaga Y."/>
            <person name="Zwiers L.-H."/>
            <person name="Turgeon B.G."/>
            <person name="Goodwin S.B."/>
            <person name="Spatafora J.W."/>
            <person name="Crous P.W."/>
            <person name="Grigoriev I.V."/>
        </authorList>
    </citation>
    <scope>NUCLEOTIDE SEQUENCE</scope>
    <source>
        <strain evidence="13">CBS 342.82</strain>
    </source>
</reference>
<protein>
    <recommendedName>
        <fullName evidence="11">Branched-chain-amino-acid aminotransferase</fullName>
        <ecNumber evidence="11">2.6.1.42</ecNumber>
    </recommendedName>
</protein>
<evidence type="ECO:0000256" key="2">
    <source>
        <dbReference type="ARBA" id="ARBA00009320"/>
    </source>
</evidence>
<dbReference type="Pfam" id="PF01063">
    <property type="entry name" value="Aminotran_4"/>
    <property type="match status" value="1"/>
</dbReference>
<evidence type="ECO:0000313" key="13">
    <source>
        <dbReference type="RefSeq" id="XP_033462796.1"/>
    </source>
</evidence>
<dbReference type="Gene3D" id="3.20.10.10">
    <property type="entry name" value="D-amino Acid Aminotransferase, subunit A, domain 2"/>
    <property type="match status" value="1"/>
</dbReference>
<dbReference type="PROSITE" id="PS00770">
    <property type="entry name" value="AA_TRANSFER_CLASS_4"/>
    <property type="match status" value="1"/>
</dbReference>
<dbReference type="CDD" id="cd01557">
    <property type="entry name" value="BCAT_beta_family"/>
    <property type="match status" value="1"/>
</dbReference>
<dbReference type="InterPro" id="IPR043131">
    <property type="entry name" value="BCAT-like_N"/>
</dbReference>
<dbReference type="InterPro" id="IPR005786">
    <property type="entry name" value="B_amino_transII"/>
</dbReference>
<comment type="catalytic activity">
    <reaction evidence="11">
        <text>L-valine + 2-oxoglutarate = 3-methyl-2-oxobutanoate + L-glutamate</text>
        <dbReference type="Rhea" id="RHEA:24813"/>
        <dbReference type="ChEBI" id="CHEBI:11851"/>
        <dbReference type="ChEBI" id="CHEBI:16810"/>
        <dbReference type="ChEBI" id="CHEBI:29985"/>
        <dbReference type="ChEBI" id="CHEBI:57762"/>
        <dbReference type="EC" id="2.6.1.42"/>
    </reaction>
</comment>
<evidence type="ECO:0000256" key="11">
    <source>
        <dbReference type="RuleBase" id="RU004517"/>
    </source>
</evidence>
<reference evidence="13" key="2">
    <citation type="submission" date="2020-04" db="EMBL/GenBank/DDBJ databases">
        <authorList>
            <consortium name="NCBI Genome Project"/>
        </authorList>
    </citation>
    <scope>NUCLEOTIDE SEQUENCE</scope>
    <source>
        <strain evidence="13">CBS 342.82</strain>
    </source>
</reference>
<dbReference type="PIRSF" id="PIRSF006468">
    <property type="entry name" value="BCAT1"/>
    <property type="match status" value="1"/>
</dbReference>
<dbReference type="FunFam" id="3.20.10.10:FF:000004">
    <property type="entry name" value="Branched-chain-amino-acid aminotransferase"/>
    <property type="match status" value="1"/>
</dbReference>
<evidence type="ECO:0000256" key="5">
    <source>
        <dbReference type="ARBA" id="ARBA00022679"/>
    </source>
</evidence>
<evidence type="ECO:0000256" key="9">
    <source>
        <dbReference type="RuleBase" id="RU004106"/>
    </source>
</evidence>
<comment type="cofactor">
    <cofactor evidence="1 10">
        <name>pyridoxal 5'-phosphate</name>
        <dbReference type="ChEBI" id="CHEBI:597326"/>
    </cofactor>
</comment>
<dbReference type="SUPFAM" id="SSF56752">
    <property type="entry name" value="D-aminoacid aminotransferase-like PLP-dependent enzymes"/>
    <property type="match status" value="1"/>
</dbReference>
<dbReference type="AlphaFoldDB" id="A0A6J3MCL2"/>
<dbReference type="EC" id="2.6.1.42" evidence="11"/>
<keyword evidence="5 11" id="KW-0808">Transferase</keyword>
<keyword evidence="3 11" id="KW-0032">Aminotransferase</keyword>
<comment type="catalytic activity">
    <reaction evidence="11">
        <text>L-isoleucine + 2-oxoglutarate = (S)-3-methyl-2-oxopentanoate + L-glutamate</text>
        <dbReference type="Rhea" id="RHEA:24801"/>
        <dbReference type="ChEBI" id="CHEBI:16810"/>
        <dbReference type="ChEBI" id="CHEBI:29985"/>
        <dbReference type="ChEBI" id="CHEBI:35146"/>
        <dbReference type="ChEBI" id="CHEBI:58045"/>
        <dbReference type="EC" id="2.6.1.42"/>
    </reaction>
</comment>
<dbReference type="GO" id="GO:0009098">
    <property type="term" value="P:L-leucine biosynthetic process"/>
    <property type="evidence" value="ECO:0007669"/>
    <property type="project" value="TreeGrafter"/>
</dbReference>
<dbReference type="NCBIfam" id="NF009897">
    <property type="entry name" value="PRK13357.1"/>
    <property type="match status" value="1"/>
</dbReference>
<dbReference type="RefSeq" id="XP_033462796.1">
    <property type="nucleotide sequence ID" value="XM_033606728.1"/>
</dbReference>
<accession>A0A6J3MCL2</accession>
<keyword evidence="6 10" id="KW-0663">Pyridoxal phosphate</keyword>
<dbReference type="Gene3D" id="3.30.470.10">
    <property type="match status" value="1"/>
</dbReference>
<evidence type="ECO:0000256" key="3">
    <source>
        <dbReference type="ARBA" id="ARBA00022576"/>
    </source>
</evidence>
<keyword evidence="4 11" id="KW-0028">Amino-acid biosynthesis</keyword>
<dbReference type="FunFam" id="3.30.470.10:FF:000005">
    <property type="entry name" value="Branched-chain-amino-acid aminotransferase"/>
    <property type="match status" value="1"/>
</dbReference>
<evidence type="ECO:0000256" key="4">
    <source>
        <dbReference type="ARBA" id="ARBA00022605"/>
    </source>
</evidence>
<comment type="catalytic activity">
    <reaction evidence="11">
        <text>L-leucine + 2-oxoglutarate = 4-methyl-2-oxopentanoate + L-glutamate</text>
        <dbReference type="Rhea" id="RHEA:18321"/>
        <dbReference type="ChEBI" id="CHEBI:16810"/>
        <dbReference type="ChEBI" id="CHEBI:17865"/>
        <dbReference type="ChEBI" id="CHEBI:29985"/>
        <dbReference type="ChEBI" id="CHEBI:57427"/>
        <dbReference type="EC" id="2.6.1.42"/>
    </reaction>
</comment>